<feature type="domain" description="DUF7708" evidence="4">
    <location>
        <begin position="79"/>
        <end position="216"/>
    </location>
</feature>
<dbReference type="PANTHER" id="PTHR10039:SF14">
    <property type="entry name" value="NACHT DOMAIN-CONTAINING PROTEIN"/>
    <property type="match status" value="1"/>
</dbReference>
<dbReference type="EMBL" id="AMGV01000005">
    <property type="protein sequence ID" value="KEF56635.1"/>
    <property type="molecule type" value="Genomic_DNA"/>
</dbReference>
<dbReference type="Proteomes" id="UP000027920">
    <property type="component" value="Unassembled WGS sequence"/>
</dbReference>
<evidence type="ECO:0000313" key="6">
    <source>
        <dbReference type="EMBL" id="KEF56635.1"/>
    </source>
</evidence>
<evidence type="ECO:0000313" key="7">
    <source>
        <dbReference type="Proteomes" id="UP000027920"/>
    </source>
</evidence>
<dbReference type="HOGENOM" id="CLU_004310_0_0_1"/>
<dbReference type="InterPro" id="IPR056125">
    <property type="entry name" value="DUF7708"/>
</dbReference>
<sequence>MPSIAGTPTLPARHFEQVYLDYVAGLDRKSGKSHFIGKIKLQYENVPIEDLQDSVDSLVQKCADRKLRRWLQAFVMPVVNGLKDYSQAIDQLVAAYPMPAAIVWGGMRAVIEATVRFNGSLETIQSVLGTLTSHMWALGSCDTLYSSSGHSAPTVQAIVGRSYVHIIDLLYKITKQLSKGQLKQVGSAIFRNEKFEKALMVLKEDADELQRICAVAEAELESQSREIVAELSEEFRAERQLQIIERAAAAEERRLNELHRRDLEAELKAAREQLRQGFEISEQYQRAAARRELIESINGDHSYNADLLRNMIEGRHPETCTWVFGRPSWLSWVSEKPAKPVFWLHGKHGCGKSYICSAAIEKIKGSPGVQQCVAFLFISRGRETSRTQLLRALAYQIAKCVESSSGDISDDTACLIKGCSTDPTCFERLISRLLLEIPRMFIFVDGLDEASNSHDMAAFVCFLRNEAVSSGRLRLWLSSQYSPIIEALVSHPYADKVLELAVEVDDTERDITRYLDQAVPESTKNANSFAQQFVTIAVNTEVQGSFLWAAQMMNDLKEQAENSDDLLRLAGRGLPTSMHDYYRTTIAAYRKRPTSHSALPLWKIILSLLTFVKRPLRLYEIREAIAVIRSAVISNIAESMLILDDTKITSECPALVRYVKPGDGSTNGTLVLSHSAVHTFLREHSESDKRTRCTIPNCQECDLVSADIITLCCLRYLMQPRYVAMEQKSRLHFVSQDGSALKEHQLVLYAAKYWYRHCDESSASTEIQELVRTFLLSENFQTCLQIQSVSIIGHFLISFNQLTGRPKSLKQNLPSWTKLIDGETIKFHDQYKEMLREWSHLLQLGLSSRFIGEVDRVFWNSLGPESFLSKGRSRYDSFILGDVPSVCPQKPTKAPTSCLILSSSDDGATHTLFYFDSGNSNEIKVQIKSLQIPASDKWKQPANVIVDLTIPVSQNESELVTYEFPCSQNLPLIPQVTQAAPSNTIKVGRSGDVLHVGTKVFILHTHGPNSKYRQMNLDEDDGYFEESCRWGNFTALARRRRLKKMNAEALQKEKERVAQRLKRRRELDRERGMEYESDGSDEDSEGPNHGRPSDDDLIVDQDESSTNSEEELEGEEDHGHHAPPDSSDTESLAASEDSASPSSFNSPIHSETDTDDEKSDFVSGNDEEDMASDGNSSISSLVSETGERFSENDSAEEGKQVPSGAEEEETYFYPVGIEPKVSSSIGVLCDECDSSQQETWFRCAFCEPENGYDLCTECVKEKGVWCYDKRHQLYECGPNEIRNVISWSNFIIHQELRVFDTTNDADKLIFSYSKTKPEMLHESPPIFHPTEPIVVWPLGYDSLLFANFSKGLKHIHSHRATSAKARQLSMSLHFSEDGQYLHVGTVEAVRMLEKKKRDVRAPKVYGLTVVVETLRISCSESRINRPVTITKKLHNLGIWKKIYFPTIPYTWTWSKSNAYFCINGLTLRAYEIPLAAPGFAIPEDKPIKTPSETIFLPHSAQERSVQFFPPSLTAGVSTVIIGPQYGPEPSAAIAVHLSEKDLGPWVDVKEKEEANSLKGLKRRATGKFEEFDTDDDCDIIPYDAS</sequence>
<evidence type="ECO:0000256" key="3">
    <source>
        <dbReference type="SAM" id="MobiDB-lite"/>
    </source>
</evidence>
<dbReference type="InterPro" id="IPR027417">
    <property type="entry name" value="P-loop_NTPase"/>
</dbReference>
<reference evidence="6 7" key="1">
    <citation type="submission" date="2013-03" db="EMBL/GenBank/DDBJ databases">
        <title>The Genome Sequence of Exophiala aquamarina CBS 119918.</title>
        <authorList>
            <consortium name="The Broad Institute Genomics Platform"/>
            <person name="Cuomo C."/>
            <person name="de Hoog S."/>
            <person name="Gorbushina A."/>
            <person name="Walker B."/>
            <person name="Young S.K."/>
            <person name="Zeng Q."/>
            <person name="Gargeya S."/>
            <person name="Fitzgerald M."/>
            <person name="Haas B."/>
            <person name="Abouelleil A."/>
            <person name="Allen A.W."/>
            <person name="Alvarado L."/>
            <person name="Arachchi H.M."/>
            <person name="Berlin A.M."/>
            <person name="Chapman S.B."/>
            <person name="Gainer-Dewar J."/>
            <person name="Goldberg J."/>
            <person name="Griggs A."/>
            <person name="Gujja S."/>
            <person name="Hansen M."/>
            <person name="Howarth C."/>
            <person name="Imamovic A."/>
            <person name="Ireland A."/>
            <person name="Larimer J."/>
            <person name="McCowan C."/>
            <person name="Murphy C."/>
            <person name="Pearson M."/>
            <person name="Poon T.W."/>
            <person name="Priest M."/>
            <person name="Roberts A."/>
            <person name="Saif S."/>
            <person name="Shea T."/>
            <person name="Sisk P."/>
            <person name="Sykes S."/>
            <person name="Wortman J."/>
            <person name="Nusbaum C."/>
            <person name="Birren B."/>
        </authorList>
    </citation>
    <scope>NUCLEOTIDE SEQUENCE [LARGE SCALE GENOMIC DNA]</scope>
    <source>
        <strain evidence="6 7">CBS 119918</strain>
    </source>
</reference>
<feature type="compositionally biased region" description="Basic and acidic residues" evidence="3">
    <location>
        <begin position="1185"/>
        <end position="1199"/>
    </location>
</feature>
<dbReference type="GeneID" id="25281739"/>
<evidence type="ECO:0000256" key="1">
    <source>
        <dbReference type="ARBA" id="ARBA00022737"/>
    </source>
</evidence>
<evidence type="ECO:0000259" key="4">
    <source>
        <dbReference type="Pfam" id="PF24809"/>
    </source>
</evidence>
<keyword evidence="2" id="KW-0175">Coiled coil</keyword>
<feature type="compositionally biased region" description="Polar residues" evidence="3">
    <location>
        <begin position="1173"/>
        <end position="1183"/>
    </location>
</feature>
<protein>
    <submittedName>
        <fullName evidence="6">Uncharacterized protein</fullName>
    </submittedName>
</protein>
<keyword evidence="1" id="KW-0677">Repeat</keyword>
<dbReference type="PANTHER" id="PTHR10039">
    <property type="entry name" value="AMELOGENIN"/>
    <property type="match status" value="1"/>
</dbReference>
<dbReference type="VEuPathDB" id="FungiDB:A1O9_06824"/>
<feature type="compositionally biased region" description="Acidic residues" evidence="3">
    <location>
        <begin position="1095"/>
        <end position="1116"/>
    </location>
</feature>
<dbReference type="Gene3D" id="3.40.50.300">
    <property type="entry name" value="P-loop containing nucleotide triphosphate hydrolases"/>
    <property type="match status" value="1"/>
</dbReference>
<evidence type="ECO:0000259" key="5">
    <source>
        <dbReference type="Pfam" id="PF24883"/>
    </source>
</evidence>
<gene>
    <name evidence="6" type="ORF">A1O9_06824</name>
</gene>
<dbReference type="STRING" id="1182545.A0A072PM76"/>
<dbReference type="SUPFAM" id="SSF52540">
    <property type="entry name" value="P-loop containing nucleoside triphosphate hydrolases"/>
    <property type="match status" value="1"/>
</dbReference>
<name>A0A072PM76_9EURO</name>
<accession>A0A072PM76</accession>
<dbReference type="InterPro" id="IPR056884">
    <property type="entry name" value="NPHP3-like_N"/>
</dbReference>
<comment type="caution">
    <text evidence="6">The sequence shown here is derived from an EMBL/GenBank/DDBJ whole genome shotgun (WGS) entry which is preliminary data.</text>
</comment>
<feature type="compositionally biased region" description="Basic and acidic residues" evidence="3">
    <location>
        <begin position="1065"/>
        <end position="1074"/>
    </location>
</feature>
<proteinExistence type="predicted"/>
<dbReference type="RefSeq" id="XP_013259225.1">
    <property type="nucleotide sequence ID" value="XM_013403771.1"/>
</dbReference>
<organism evidence="6 7">
    <name type="scientific">Exophiala aquamarina CBS 119918</name>
    <dbReference type="NCBI Taxonomy" id="1182545"/>
    <lineage>
        <taxon>Eukaryota</taxon>
        <taxon>Fungi</taxon>
        <taxon>Dikarya</taxon>
        <taxon>Ascomycota</taxon>
        <taxon>Pezizomycotina</taxon>
        <taxon>Eurotiomycetes</taxon>
        <taxon>Chaetothyriomycetidae</taxon>
        <taxon>Chaetothyriales</taxon>
        <taxon>Herpotrichiellaceae</taxon>
        <taxon>Exophiala</taxon>
    </lineage>
</organism>
<feature type="coiled-coil region" evidence="2">
    <location>
        <begin position="192"/>
        <end position="280"/>
    </location>
</feature>
<feature type="region of interest" description="Disordered" evidence="3">
    <location>
        <begin position="1053"/>
        <end position="1207"/>
    </location>
</feature>
<evidence type="ECO:0000256" key="2">
    <source>
        <dbReference type="SAM" id="Coils"/>
    </source>
</evidence>
<dbReference type="OrthoDB" id="21416at2759"/>
<keyword evidence="7" id="KW-1185">Reference proteome</keyword>
<dbReference type="Pfam" id="PF24809">
    <property type="entry name" value="DUF7708"/>
    <property type="match status" value="1"/>
</dbReference>
<feature type="domain" description="Nephrocystin 3-like N-terminal" evidence="5">
    <location>
        <begin position="318"/>
        <end position="479"/>
    </location>
</feature>
<feature type="compositionally biased region" description="Polar residues" evidence="3">
    <location>
        <begin position="1129"/>
        <end position="1149"/>
    </location>
</feature>
<feature type="compositionally biased region" description="Acidic residues" evidence="3">
    <location>
        <begin position="1075"/>
        <end position="1085"/>
    </location>
</feature>
<dbReference type="Pfam" id="PF24883">
    <property type="entry name" value="NPHP3_N"/>
    <property type="match status" value="1"/>
</dbReference>
<dbReference type="SUPFAM" id="SSF57850">
    <property type="entry name" value="RING/U-box"/>
    <property type="match status" value="1"/>
</dbReference>